<proteinExistence type="inferred from homology"/>
<evidence type="ECO:0000313" key="12">
    <source>
        <dbReference type="Proteomes" id="UP001255856"/>
    </source>
</evidence>
<dbReference type="GO" id="GO:0016887">
    <property type="term" value="F:ATP hydrolysis activity"/>
    <property type="evidence" value="ECO:0007669"/>
    <property type="project" value="InterPro"/>
</dbReference>
<name>A0AAD9MNS3_PROWI</name>
<keyword evidence="6 9" id="KW-1133">Transmembrane helix</keyword>
<dbReference type="GO" id="GO:0005886">
    <property type="term" value="C:plasma membrane"/>
    <property type="evidence" value="ECO:0007669"/>
    <property type="project" value="TreeGrafter"/>
</dbReference>
<evidence type="ECO:0000256" key="2">
    <source>
        <dbReference type="ARBA" id="ARBA00005268"/>
    </source>
</evidence>
<dbReference type="PANTHER" id="PTHR30028">
    <property type="entry name" value="UPF0014 INNER MEMBRANE PROTEIN YBBM-RELATED"/>
    <property type="match status" value="1"/>
</dbReference>
<dbReference type="EMBL" id="JASFZW010000003">
    <property type="protein sequence ID" value="KAK2079441.1"/>
    <property type="molecule type" value="Genomic_DNA"/>
</dbReference>
<dbReference type="Pfam" id="PF03649">
    <property type="entry name" value="UPF0014"/>
    <property type="match status" value="2"/>
</dbReference>
<keyword evidence="4" id="KW-0547">Nucleotide-binding</keyword>
<feature type="region of interest" description="Disordered" evidence="8">
    <location>
        <begin position="475"/>
        <end position="541"/>
    </location>
</feature>
<feature type="domain" description="ABC transporter" evidence="10">
    <location>
        <begin position="15"/>
        <end position="242"/>
    </location>
</feature>
<dbReference type="Gene3D" id="3.40.50.300">
    <property type="entry name" value="P-loop containing nucleotide triphosphate hydrolases"/>
    <property type="match status" value="1"/>
</dbReference>
<evidence type="ECO:0000256" key="8">
    <source>
        <dbReference type="SAM" id="MobiDB-lite"/>
    </source>
</evidence>
<sequence length="541" mass="58607">MGRGGQVSDPESPEFAVRHLKRSIEGKVIHADLSFSLKSGETLFIQGPSGVGKSVLLRCLASLDPIDSGDITLAGKTPDKYGLPRWRSLVCYVHQQRIALPGTPRDFFERVTNLQSQKARPRGDLKQLVSKLGLEEETLDQPWQELSGGQAQRLSLAIVLALKPKVLLLDEPTSSLDAESTKKVEQVLKESNATLIWLLAAASDWSYAGESMGADFLGKKADKAGPVFIDSLHLGLAVLVIIINGLLSIWLRLALHTKLGIATVRVVLQLSILGYILVPIFSINKAWLSCLYMVFMLLVATIESVSRPAQTYEGMLTWSPVMGMLLGNACSGVAVGLSTLLDDLSGGRDRVEQLLALGATRLEAAQDAIRRAARMALTPTINQMNVAGIVAIPGMMTGQILGGADPTTAARYQIVLLLLIAATSGMGSVGAIFLATFTLLDNKARLRSDRLHPREATGKGVGLWIATQVKHAWRFATGQKKKKPTEKRDERGRSGPARHEDEDEKTPEVVVDKNGGHRNADDQSSSSSSDIRRPLLHGRDK</sequence>
<evidence type="ECO:0000313" key="11">
    <source>
        <dbReference type="EMBL" id="KAK2079441.1"/>
    </source>
</evidence>
<gene>
    <name evidence="11" type="ORF">QBZ16_003133</name>
</gene>
<feature type="transmembrane region" description="Helical" evidence="9">
    <location>
        <begin position="321"/>
        <end position="341"/>
    </location>
</feature>
<evidence type="ECO:0000259" key="10">
    <source>
        <dbReference type="PROSITE" id="PS50893"/>
    </source>
</evidence>
<evidence type="ECO:0000256" key="3">
    <source>
        <dbReference type="ARBA" id="ARBA00022692"/>
    </source>
</evidence>
<dbReference type="SUPFAM" id="SSF52540">
    <property type="entry name" value="P-loop containing nucleoside triphosphate hydrolases"/>
    <property type="match status" value="1"/>
</dbReference>
<protein>
    <recommendedName>
        <fullName evidence="10">ABC transporter domain-containing protein</fullName>
    </recommendedName>
</protein>
<feature type="compositionally biased region" description="Basic and acidic residues" evidence="8">
    <location>
        <begin position="530"/>
        <end position="541"/>
    </location>
</feature>
<feature type="compositionally biased region" description="Basic and acidic residues" evidence="8">
    <location>
        <begin position="486"/>
        <end position="521"/>
    </location>
</feature>
<feature type="transmembrane region" description="Helical" evidence="9">
    <location>
        <begin position="259"/>
        <end position="278"/>
    </location>
</feature>
<accession>A0AAD9MNS3</accession>
<organism evidence="11 12">
    <name type="scientific">Prototheca wickerhamii</name>
    <dbReference type="NCBI Taxonomy" id="3111"/>
    <lineage>
        <taxon>Eukaryota</taxon>
        <taxon>Viridiplantae</taxon>
        <taxon>Chlorophyta</taxon>
        <taxon>core chlorophytes</taxon>
        <taxon>Trebouxiophyceae</taxon>
        <taxon>Chlorellales</taxon>
        <taxon>Chlorellaceae</taxon>
        <taxon>Prototheca</taxon>
    </lineage>
</organism>
<dbReference type="InterPro" id="IPR003439">
    <property type="entry name" value="ABC_transporter-like_ATP-bd"/>
</dbReference>
<evidence type="ECO:0000256" key="6">
    <source>
        <dbReference type="ARBA" id="ARBA00022989"/>
    </source>
</evidence>
<dbReference type="AlphaFoldDB" id="A0AAD9MNS3"/>
<keyword evidence="3 9" id="KW-0812">Transmembrane</keyword>
<dbReference type="Pfam" id="PF00005">
    <property type="entry name" value="ABC_tran"/>
    <property type="match status" value="1"/>
</dbReference>
<dbReference type="PANTHER" id="PTHR30028:SF0">
    <property type="entry name" value="PROTEIN ALUMINUM SENSITIVE 3"/>
    <property type="match status" value="1"/>
</dbReference>
<keyword evidence="12" id="KW-1185">Reference proteome</keyword>
<feature type="transmembrane region" description="Helical" evidence="9">
    <location>
        <begin position="232"/>
        <end position="253"/>
    </location>
</feature>
<dbReference type="InterPro" id="IPR003593">
    <property type="entry name" value="AAA+_ATPase"/>
</dbReference>
<dbReference type="Proteomes" id="UP001255856">
    <property type="component" value="Unassembled WGS sequence"/>
</dbReference>
<comment type="caution">
    <text evidence="11">The sequence shown here is derived from an EMBL/GenBank/DDBJ whole genome shotgun (WGS) entry which is preliminary data.</text>
</comment>
<feature type="transmembrane region" description="Helical" evidence="9">
    <location>
        <begin position="414"/>
        <end position="440"/>
    </location>
</feature>
<keyword evidence="7 9" id="KW-0472">Membrane</keyword>
<keyword evidence="5" id="KW-0067">ATP-binding</keyword>
<dbReference type="PROSITE" id="PS00211">
    <property type="entry name" value="ABC_TRANSPORTER_1"/>
    <property type="match status" value="1"/>
</dbReference>
<evidence type="ECO:0000256" key="4">
    <source>
        <dbReference type="ARBA" id="ARBA00022741"/>
    </source>
</evidence>
<dbReference type="GO" id="GO:0005524">
    <property type="term" value="F:ATP binding"/>
    <property type="evidence" value="ECO:0007669"/>
    <property type="project" value="UniProtKB-KW"/>
</dbReference>
<evidence type="ECO:0000256" key="5">
    <source>
        <dbReference type="ARBA" id="ARBA00022840"/>
    </source>
</evidence>
<evidence type="ECO:0000256" key="1">
    <source>
        <dbReference type="ARBA" id="ARBA00004141"/>
    </source>
</evidence>
<feature type="transmembrane region" description="Helical" evidence="9">
    <location>
        <begin position="384"/>
        <end position="402"/>
    </location>
</feature>
<evidence type="ECO:0000256" key="9">
    <source>
        <dbReference type="SAM" id="Phobius"/>
    </source>
</evidence>
<dbReference type="PROSITE" id="PS50893">
    <property type="entry name" value="ABC_TRANSPORTER_2"/>
    <property type="match status" value="1"/>
</dbReference>
<evidence type="ECO:0000256" key="7">
    <source>
        <dbReference type="ARBA" id="ARBA00023136"/>
    </source>
</evidence>
<comment type="similarity">
    <text evidence="2">Belongs to the UPF0014 family.</text>
</comment>
<dbReference type="InterPro" id="IPR027417">
    <property type="entry name" value="P-loop_NTPase"/>
</dbReference>
<comment type="subcellular location">
    <subcellularLocation>
        <location evidence="1">Membrane</location>
        <topology evidence="1">Multi-pass membrane protein</topology>
    </subcellularLocation>
</comment>
<reference evidence="11" key="1">
    <citation type="submission" date="2021-01" db="EMBL/GenBank/DDBJ databases">
        <authorList>
            <person name="Eckstrom K.M.E."/>
        </authorList>
    </citation>
    <scope>NUCLEOTIDE SEQUENCE</scope>
    <source>
        <strain evidence="11">UVCC 0001</strain>
    </source>
</reference>
<dbReference type="InterPro" id="IPR005226">
    <property type="entry name" value="UPF0014_fam"/>
</dbReference>
<dbReference type="SMART" id="SM00382">
    <property type="entry name" value="AAA"/>
    <property type="match status" value="1"/>
</dbReference>
<dbReference type="InterPro" id="IPR017871">
    <property type="entry name" value="ABC_transporter-like_CS"/>
</dbReference>